<organism evidence="2 3">
    <name type="scientific">Candidatus Aphodomorpha intestinavium</name>
    <dbReference type="NCBI Taxonomy" id="2840672"/>
    <lineage>
        <taxon>Bacteria</taxon>
        <taxon>Bacillati</taxon>
        <taxon>Bacillota</taxon>
        <taxon>Clostridia</taxon>
        <taxon>Eubacteriales</taxon>
        <taxon>Candidatus Aphodomorpha</taxon>
    </lineage>
</organism>
<dbReference type="InterPro" id="IPR039421">
    <property type="entry name" value="Type_1_exporter"/>
</dbReference>
<dbReference type="PANTHER" id="PTHR43394">
    <property type="entry name" value="ATP-DEPENDENT PERMEASE MDL1, MITOCHONDRIAL"/>
    <property type="match status" value="1"/>
</dbReference>
<feature type="domain" description="ABC transporter" evidence="1">
    <location>
        <begin position="22"/>
        <end position="60"/>
    </location>
</feature>
<dbReference type="InterPro" id="IPR003439">
    <property type="entry name" value="ABC_transporter-like_ATP-bd"/>
</dbReference>
<comment type="caution">
    <text evidence="2">The sequence shown here is derived from an EMBL/GenBank/DDBJ whole genome shotgun (WGS) entry which is preliminary data.</text>
</comment>
<evidence type="ECO:0000313" key="2">
    <source>
        <dbReference type="EMBL" id="HIU94541.1"/>
    </source>
</evidence>
<dbReference type="InterPro" id="IPR027417">
    <property type="entry name" value="P-loop_NTPase"/>
</dbReference>
<keyword evidence="2" id="KW-0067">ATP-binding</keyword>
<dbReference type="EMBL" id="DVNZ01000164">
    <property type="protein sequence ID" value="HIU94541.1"/>
    <property type="molecule type" value="Genomic_DNA"/>
</dbReference>
<proteinExistence type="predicted"/>
<keyword evidence="2" id="KW-0547">Nucleotide-binding</keyword>
<dbReference type="Gene3D" id="3.40.50.300">
    <property type="entry name" value="P-loop containing nucleotide triphosphate hydrolases"/>
    <property type="match status" value="1"/>
</dbReference>
<reference evidence="2" key="2">
    <citation type="journal article" date="2021" name="PeerJ">
        <title>Extensive microbial diversity within the chicken gut microbiome revealed by metagenomics and culture.</title>
        <authorList>
            <person name="Gilroy R."/>
            <person name="Ravi A."/>
            <person name="Getino M."/>
            <person name="Pursley I."/>
            <person name="Horton D.L."/>
            <person name="Alikhan N.F."/>
            <person name="Baker D."/>
            <person name="Gharbi K."/>
            <person name="Hall N."/>
            <person name="Watson M."/>
            <person name="Adriaenssens E.M."/>
            <person name="Foster-Nyarko E."/>
            <person name="Jarju S."/>
            <person name="Secka A."/>
            <person name="Antonio M."/>
            <person name="Oren A."/>
            <person name="Chaudhuri R.R."/>
            <person name="La Ragione R."/>
            <person name="Hildebrand F."/>
            <person name="Pallen M.J."/>
        </authorList>
    </citation>
    <scope>NUCLEOTIDE SEQUENCE</scope>
    <source>
        <strain evidence="2">ChiGjej2B2-16831</strain>
    </source>
</reference>
<dbReference type="PANTHER" id="PTHR43394:SF1">
    <property type="entry name" value="ATP-BINDING CASSETTE SUB-FAMILY B MEMBER 10, MITOCHONDRIAL"/>
    <property type="match status" value="1"/>
</dbReference>
<accession>A0A9D1STU6</accession>
<gene>
    <name evidence="2" type="ORF">IAD24_05205</name>
</gene>
<protein>
    <submittedName>
        <fullName evidence="2">ATP-binding cassette domain-containing protein</fullName>
    </submittedName>
</protein>
<dbReference type="GO" id="GO:0005524">
    <property type="term" value="F:ATP binding"/>
    <property type="evidence" value="ECO:0007669"/>
    <property type="project" value="UniProtKB-KW"/>
</dbReference>
<dbReference type="GO" id="GO:0016887">
    <property type="term" value="F:ATP hydrolysis activity"/>
    <property type="evidence" value="ECO:0007669"/>
    <property type="project" value="InterPro"/>
</dbReference>
<reference evidence="2" key="1">
    <citation type="submission" date="2020-10" db="EMBL/GenBank/DDBJ databases">
        <authorList>
            <person name="Gilroy R."/>
        </authorList>
    </citation>
    <scope>NUCLEOTIDE SEQUENCE</scope>
    <source>
        <strain evidence="2">ChiGjej2B2-16831</strain>
    </source>
</reference>
<dbReference type="Proteomes" id="UP000824128">
    <property type="component" value="Unassembled WGS sequence"/>
</dbReference>
<sequence length="140" mass="15676">MDKAGLTSVIEKLPNGLGTHVGREVYLDGTLFSGGEIQRLMLARALYKDGPILLLDEPTAALDPIAENDIYMKYSEMTKGRTSLFISHRLASTRFCDRIILIAGGRIREEGTHDDLLALGDEYANLYTVQSRYYQEGKEF</sequence>
<dbReference type="GO" id="GO:0015421">
    <property type="term" value="F:ABC-type oligopeptide transporter activity"/>
    <property type="evidence" value="ECO:0007669"/>
    <property type="project" value="TreeGrafter"/>
</dbReference>
<dbReference type="Pfam" id="PF00005">
    <property type="entry name" value="ABC_tran"/>
    <property type="match status" value="1"/>
</dbReference>
<dbReference type="SUPFAM" id="SSF52540">
    <property type="entry name" value="P-loop containing nucleoside triphosphate hydrolases"/>
    <property type="match status" value="1"/>
</dbReference>
<evidence type="ECO:0000259" key="1">
    <source>
        <dbReference type="Pfam" id="PF00005"/>
    </source>
</evidence>
<name>A0A9D1STU6_9FIRM</name>
<dbReference type="AlphaFoldDB" id="A0A9D1STU6"/>
<evidence type="ECO:0000313" key="3">
    <source>
        <dbReference type="Proteomes" id="UP000824128"/>
    </source>
</evidence>